<dbReference type="Pfam" id="PF01368">
    <property type="entry name" value="DHH"/>
    <property type="match status" value="1"/>
</dbReference>
<dbReference type="AlphaFoldDB" id="A0A7X3CSX8"/>
<proteinExistence type="predicted"/>
<evidence type="ECO:0000259" key="1">
    <source>
        <dbReference type="Pfam" id="PF01368"/>
    </source>
</evidence>
<dbReference type="Gene3D" id="3.10.310.30">
    <property type="match status" value="1"/>
</dbReference>
<feature type="domain" description="DHHA1" evidence="2">
    <location>
        <begin position="244"/>
        <end position="324"/>
    </location>
</feature>
<feature type="domain" description="DDH" evidence="1">
    <location>
        <begin position="24"/>
        <end position="165"/>
    </location>
</feature>
<reference evidence="3 4" key="1">
    <citation type="submission" date="2019-11" db="EMBL/GenBank/DDBJ databases">
        <title>Draft genome sequences of five Paenibacillus species of dairy origin.</title>
        <authorList>
            <person name="Olajide A.M."/>
            <person name="Chen S."/>
            <person name="Lapointe G."/>
        </authorList>
    </citation>
    <scope>NUCLEOTIDE SEQUENCE [LARGE SCALE GENOMIC DNA]</scope>
    <source>
        <strain evidence="3 4">2CS3</strain>
    </source>
</reference>
<dbReference type="InterPro" id="IPR001667">
    <property type="entry name" value="DDH_dom"/>
</dbReference>
<comment type="caution">
    <text evidence="3">The sequence shown here is derived from an EMBL/GenBank/DDBJ whole genome shotgun (WGS) entry which is preliminary data.</text>
</comment>
<name>A0A7X3CSX8_9BACL</name>
<protein>
    <submittedName>
        <fullName evidence="3">Bifunctional oligoribonuclease/PAP phosphatase NrnA</fullName>
    </submittedName>
</protein>
<dbReference type="PANTHER" id="PTHR47618">
    <property type="entry name" value="BIFUNCTIONAL OLIGORIBONUCLEASE AND PAP PHOSPHATASE NRNA"/>
    <property type="match status" value="1"/>
</dbReference>
<dbReference type="Gene3D" id="3.90.1640.10">
    <property type="entry name" value="inorganic pyrophosphatase (n-terminal core)"/>
    <property type="match status" value="1"/>
</dbReference>
<dbReference type="EMBL" id="WNZX01000004">
    <property type="protein sequence ID" value="MUG70482.1"/>
    <property type="molecule type" value="Genomic_DNA"/>
</dbReference>
<dbReference type="Pfam" id="PF02272">
    <property type="entry name" value="DHHA1"/>
    <property type="match status" value="1"/>
</dbReference>
<dbReference type="InterPro" id="IPR003156">
    <property type="entry name" value="DHHA1_dom"/>
</dbReference>
<dbReference type="InterPro" id="IPR038763">
    <property type="entry name" value="DHH_sf"/>
</dbReference>
<dbReference type="PANTHER" id="PTHR47618:SF1">
    <property type="entry name" value="BIFUNCTIONAL OLIGORIBONUCLEASE AND PAP PHOSPHATASE NRNA"/>
    <property type="match status" value="1"/>
</dbReference>
<dbReference type="InterPro" id="IPR051319">
    <property type="entry name" value="Oligoribo/pAp-PDE_c-di-AMP_PDE"/>
</dbReference>
<evidence type="ECO:0000313" key="4">
    <source>
        <dbReference type="Proteomes" id="UP000450917"/>
    </source>
</evidence>
<organism evidence="3 4">
    <name type="scientific">Paenibacillus validus</name>
    <dbReference type="NCBI Taxonomy" id="44253"/>
    <lineage>
        <taxon>Bacteria</taxon>
        <taxon>Bacillati</taxon>
        <taxon>Bacillota</taxon>
        <taxon>Bacilli</taxon>
        <taxon>Bacillales</taxon>
        <taxon>Paenibacillaceae</taxon>
        <taxon>Paenibacillus</taxon>
    </lineage>
</organism>
<keyword evidence="4" id="KW-1185">Reference proteome</keyword>
<evidence type="ECO:0000259" key="2">
    <source>
        <dbReference type="Pfam" id="PF02272"/>
    </source>
</evidence>
<gene>
    <name evidence="3" type="ORF">GNP93_07285</name>
</gene>
<dbReference type="GO" id="GO:0003676">
    <property type="term" value="F:nucleic acid binding"/>
    <property type="evidence" value="ECO:0007669"/>
    <property type="project" value="InterPro"/>
</dbReference>
<dbReference type="SUPFAM" id="SSF64182">
    <property type="entry name" value="DHH phosphoesterases"/>
    <property type="match status" value="1"/>
</dbReference>
<accession>A0A7X3CSX8</accession>
<dbReference type="Proteomes" id="UP000450917">
    <property type="component" value="Unassembled WGS sequence"/>
</dbReference>
<evidence type="ECO:0000313" key="3">
    <source>
        <dbReference type="EMBL" id="MUG70482.1"/>
    </source>
</evidence>
<dbReference type="RefSeq" id="WP_054795793.1">
    <property type="nucleotide sequence ID" value="NZ_WNZX01000004.1"/>
</dbReference>
<sequence length="329" mass="35728">MSSGSDYAVQLQAAADFIRGNDDFLVVSHMQPDGDAAGSTFGVAWMLHAMNKRFTLINEGRMPEKFKFMAGSLPIIDYEKDRPNRMFGKVISVDCADFGRIGKVKDCFEPDALLLNIDHHATNDLFGTVNVVKADAAATVEVLYDLAVELGLPFSAEWNVCIYSGLLTDTGGFRYSNTSPKVLQIAADLLNRGVQGHDLAERLLETMTFGQISLLKKTLNTLSFSHDNRIAWLSVSLDDLRSSEAASEDMDGLVNYARNVEGVEVGMMFKEKQPGVVKVSLRSGGQANVAELAQRFGGGGHVRAAGCTIHGTLEEAIERVVQEVGMALS</sequence>